<dbReference type="PATRIC" id="fig|167539.5.peg.727"/>
<evidence type="ECO:0000313" key="2">
    <source>
        <dbReference type="EMBL" id="AAP99735.1"/>
    </source>
</evidence>
<proteinExistence type="predicted"/>
<keyword evidence="1" id="KW-0812">Transmembrane</keyword>
<keyword evidence="1" id="KW-0472">Membrane</keyword>
<evidence type="ECO:0000313" key="3">
    <source>
        <dbReference type="Proteomes" id="UP000001420"/>
    </source>
</evidence>
<dbReference type="EMBL" id="AE017126">
    <property type="protein sequence ID" value="AAP99735.1"/>
    <property type="molecule type" value="Genomic_DNA"/>
</dbReference>
<reference evidence="2 3" key="1">
    <citation type="journal article" date="2003" name="Proc. Natl. Acad. Sci. U.S.A.">
        <title>Genome sequence of the cyanobacterium Prochlorococcus marinus SS120, a nearly minimal oxyphototrophic genome.</title>
        <authorList>
            <person name="Dufresne A."/>
            <person name="Salanoubat M."/>
            <person name="Partensky F."/>
            <person name="Artiguenave F."/>
            <person name="Axmann I.M."/>
            <person name="Barbe V."/>
            <person name="Duprat S."/>
            <person name="Galperin M.Y."/>
            <person name="Koonin E.V."/>
            <person name="Le Gall F."/>
            <person name="Makarova K.S."/>
            <person name="Ostrowski M."/>
            <person name="Oztas S."/>
            <person name="Robert C."/>
            <person name="Rogozin I.B."/>
            <person name="Scanlan D.J."/>
            <person name="Tandeau de Marsac N."/>
            <person name="Weissenbach J."/>
            <person name="Wincker P."/>
            <person name="Wolf Y.I."/>
            <person name="Hess W.R."/>
        </authorList>
    </citation>
    <scope>NUCLEOTIDE SEQUENCE [LARGE SCALE GENOMIC DNA]</scope>
    <source>
        <strain evidence="3">SARG / CCMP1375 / SS120</strain>
    </source>
</reference>
<sequence>MRALLLSKMHPILTTSSQANLLYAAGLALGLIGSYFFGRLVTFFFPRNPLIRKAKKDD</sequence>
<accession>Q7VCP9</accession>
<feature type="transmembrane region" description="Helical" evidence="1">
    <location>
        <begin position="20"/>
        <end position="45"/>
    </location>
</feature>
<dbReference type="KEGG" id="pma:Pro_0691"/>
<dbReference type="AlphaFoldDB" id="Q7VCP9"/>
<organism evidence="2 3">
    <name type="scientific">Prochlorococcus marinus (strain SARG / CCMP1375 / SS120)</name>
    <dbReference type="NCBI Taxonomy" id="167539"/>
    <lineage>
        <taxon>Bacteria</taxon>
        <taxon>Bacillati</taxon>
        <taxon>Cyanobacteriota</taxon>
        <taxon>Cyanophyceae</taxon>
        <taxon>Synechococcales</taxon>
        <taxon>Prochlorococcaceae</taxon>
        <taxon>Prochlorococcus</taxon>
    </lineage>
</organism>
<keyword evidence="1" id="KW-1133">Transmembrane helix</keyword>
<dbReference type="EnsemblBacteria" id="AAP99735">
    <property type="protein sequence ID" value="AAP99735"/>
    <property type="gene ID" value="Pro_0691"/>
</dbReference>
<keyword evidence="3" id="KW-1185">Reference proteome</keyword>
<protein>
    <submittedName>
        <fullName evidence="2">Uncharacterized protein</fullName>
    </submittedName>
</protein>
<gene>
    <name evidence="2" type="ordered locus">Pro_0691</name>
</gene>
<evidence type="ECO:0000256" key="1">
    <source>
        <dbReference type="SAM" id="Phobius"/>
    </source>
</evidence>
<dbReference type="Proteomes" id="UP000001420">
    <property type="component" value="Chromosome"/>
</dbReference>
<dbReference type="HOGENOM" id="CLU_3046835_0_0_3"/>
<name>Q7VCP9_PROMA</name>